<evidence type="ECO:0000313" key="2">
    <source>
        <dbReference type="EMBL" id="AIO00260.1"/>
    </source>
</evidence>
<dbReference type="GeneID" id="22577079"/>
<dbReference type="KEGG" id="lpan:LPMP_300250"/>
<dbReference type="RefSeq" id="XP_010701060.1">
    <property type="nucleotide sequence ID" value="XM_010702758.1"/>
</dbReference>
<dbReference type="AlphaFoldDB" id="A0A088RY94"/>
<evidence type="ECO:0000256" key="1">
    <source>
        <dbReference type="SAM" id="MobiDB-lite"/>
    </source>
</evidence>
<sequence length="596" mass="66687">MKPALAPIPPRAPRCENSFQSPSGIRIAYTKDWVKQHPVEGDGLCAHLYQYLHKNVKGREHTMSAVLLPDTVVFDHNFPRAWYAYDPKNNEIVKRPGSMLDAQTMYTHFAESVKGFDVVAQFFHTSVNVEEEWKAVLTPLQLKTHACADQQLTYVEFFTADALHSFLFDQKRKPDGVLQKFIIPKGEGSSRHNFQLQVIWTPYITTVYRRTNRCRLTDYVVPLANRAATFDGAPYLSEETLVADETKKHAMQLCESIADHFYATEKKRLSRLILYVKTDDQNRTWVLWSSCIRVAPDAMNPTLLRVPMCLNMRTEVLNNGGSTLARLQTRRHRQRQLLALDAELFELSRDFQFALTLNASHKRQAKALGLRDGGRGDRPPVRPTRWCGGEQVPVEPGNPLYPSFVALQVGNGGTASASVMLYGDGDSGSTQINRASAASQHDGAYVAGGADEFMLDPVAQVQEELVALAMDAWYATYSTMLADDPHVMPTAHVELAAPLVGTLTPEELQGLVEVLGLLPMPSDRTAATSPVSSTGGALTTPRSHYVVSPYLVTSGRRLDRPSVEVELDVVSYLEELFRRRGDEISRTYMVKFDHFL</sequence>
<dbReference type="eggNOG" id="ENOG502RKCX">
    <property type="taxonomic scope" value="Eukaryota"/>
</dbReference>
<gene>
    <name evidence="2" type="ORF">LPMP_300250</name>
</gene>
<keyword evidence="3" id="KW-1185">Reference proteome</keyword>
<dbReference type="VEuPathDB" id="TriTrypDB:LPMP_300250"/>
<evidence type="ECO:0000313" key="3">
    <source>
        <dbReference type="Proteomes" id="UP000063063"/>
    </source>
</evidence>
<proteinExistence type="predicted"/>
<reference evidence="2 3" key="1">
    <citation type="journal article" date="2015" name="Sci. Rep.">
        <title>The genome of Leishmania panamensis: insights into genomics of the L. (Viannia) subgenus.</title>
        <authorList>
            <person name="Llanes A."/>
            <person name="Restrepo C.M."/>
            <person name="Vecchio G.D."/>
            <person name="Anguizola F.J."/>
            <person name="Lleonart R."/>
        </authorList>
    </citation>
    <scope>NUCLEOTIDE SEQUENCE [LARGE SCALE GENOMIC DNA]</scope>
    <source>
        <strain evidence="2 3">MHOM/PA/94/PSC-1</strain>
    </source>
</reference>
<dbReference type="EMBL" id="CP009399">
    <property type="protein sequence ID" value="AIO00260.1"/>
    <property type="molecule type" value="Genomic_DNA"/>
</dbReference>
<dbReference type="Proteomes" id="UP000063063">
    <property type="component" value="Chromosome 30"/>
</dbReference>
<dbReference type="OrthoDB" id="298589at2759"/>
<name>A0A088RY94_LEIPA</name>
<accession>A0A088RY94</accession>
<protein>
    <submittedName>
        <fullName evidence="2">Uncharacterized protein</fullName>
    </submittedName>
</protein>
<organism evidence="2 3">
    <name type="scientific">Leishmania panamensis</name>
    <dbReference type="NCBI Taxonomy" id="5679"/>
    <lineage>
        <taxon>Eukaryota</taxon>
        <taxon>Discoba</taxon>
        <taxon>Euglenozoa</taxon>
        <taxon>Kinetoplastea</taxon>
        <taxon>Metakinetoplastina</taxon>
        <taxon>Trypanosomatida</taxon>
        <taxon>Trypanosomatidae</taxon>
        <taxon>Leishmaniinae</taxon>
        <taxon>Leishmania</taxon>
        <taxon>Leishmania guyanensis species complex</taxon>
    </lineage>
</organism>
<dbReference type="VEuPathDB" id="TriTrypDB:LPAL13_300007800"/>
<feature type="region of interest" description="Disordered" evidence="1">
    <location>
        <begin position="369"/>
        <end position="388"/>
    </location>
</feature>